<reference evidence="2 3" key="1">
    <citation type="journal article" date="2024" name="G3 (Bethesda)">
        <title>Genome assembly of Hibiscus sabdariffa L. provides insights into metabolisms of medicinal natural products.</title>
        <authorList>
            <person name="Kim T."/>
        </authorList>
    </citation>
    <scope>NUCLEOTIDE SEQUENCE [LARGE SCALE GENOMIC DNA]</scope>
    <source>
        <strain evidence="2">TK-2024</strain>
        <tissue evidence="2">Old leaves</tissue>
    </source>
</reference>
<accession>A0ABR1ZQ13</accession>
<gene>
    <name evidence="2" type="ORF">V6N11_070898</name>
</gene>
<proteinExistence type="predicted"/>
<keyword evidence="3" id="KW-1185">Reference proteome</keyword>
<sequence>MAASVMGRGTPKLHCSVASQRRLNPGSRVKGSLKFLMDANSRSPITSFQRSFPIRAVDNQTDEENGPGFDEPNVAFIPQPQEDVSYIWKLGGGSAVGAAVIKYGSILFPEITRPNIIQALIMITTPVIVAVLLLIKASNVKRRES</sequence>
<keyword evidence="1" id="KW-0472">Membrane</keyword>
<dbReference type="EMBL" id="JBBPBN010000778">
    <property type="protein sequence ID" value="KAK8482430.1"/>
    <property type="molecule type" value="Genomic_DNA"/>
</dbReference>
<keyword evidence="1" id="KW-0812">Transmembrane</keyword>
<evidence type="ECO:0000313" key="2">
    <source>
        <dbReference type="EMBL" id="KAK8482430.1"/>
    </source>
</evidence>
<keyword evidence="1" id="KW-1133">Transmembrane helix</keyword>
<comment type="caution">
    <text evidence="2">The sequence shown here is derived from an EMBL/GenBank/DDBJ whole genome shotgun (WGS) entry which is preliminary data.</text>
</comment>
<organism evidence="2 3">
    <name type="scientific">Hibiscus sabdariffa</name>
    <name type="common">roselle</name>
    <dbReference type="NCBI Taxonomy" id="183260"/>
    <lineage>
        <taxon>Eukaryota</taxon>
        <taxon>Viridiplantae</taxon>
        <taxon>Streptophyta</taxon>
        <taxon>Embryophyta</taxon>
        <taxon>Tracheophyta</taxon>
        <taxon>Spermatophyta</taxon>
        <taxon>Magnoliopsida</taxon>
        <taxon>eudicotyledons</taxon>
        <taxon>Gunneridae</taxon>
        <taxon>Pentapetalae</taxon>
        <taxon>rosids</taxon>
        <taxon>malvids</taxon>
        <taxon>Malvales</taxon>
        <taxon>Malvaceae</taxon>
        <taxon>Malvoideae</taxon>
        <taxon>Hibiscus</taxon>
    </lineage>
</organism>
<dbReference type="Proteomes" id="UP001396334">
    <property type="component" value="Unassembled WGS sequence"/>
</dbReference>
<protein>
    <submittedName>
        <fullName evidence="2">Uncharacterized protein</fullName>
    </submittedName>
</protein>
<dbReference type="PANTHER" id="PTHR37224">
    <property type="entry name" value="OS02G0804400 PROTEIN"/>
    <property type="match status" value="1"/>
</dbReference>
<evidence type="ECO:0000313" key="3">
    <source>
        <dbReference type="Proteomes" id="UP001396334"/>
    </source>
</evidence>
<name>A0ABR1ZQ13_9ROSI</name>
<evidence type="ECO:0000256" key="1">
    <source>
        <dbReference type="SAM" id="Phobius"/>
    </source>
</evidence>
<feature type="transmembrane region" description="Helical" evidence="1">
    <location>
        <begin position="116"/>
        <end position="135"/>
    </location>
</feature>